<reference evidence="1" key="1">
    <citation type="submission" date="2012-04" db="EMBL/GenBank/DDBJ databases">
        <title>The Genome Sequence of Loa loa.</title>
        <authorList>
            <consortium name="The Broad Institute Genome Sequencing Platform"/>
            <consortium name="Broad Institute Genome Sequencing Center for Infectious Disease"/>
            <person name="Nutman T.B."/>
            <person name="Fink D.L."/>
            <person name="Russ C."/>
            <person name="Young S."/>
            <person name="Zeng Q."/>
            <person name="Gargeya S."/>
            <person name="Alvarado L."/>
            <person name="Berlin A."/>
            <person name="Chapman S.B."/>
            <person name="Chen Z."/>
            <person name="Freedman E."/>
            <person name="Gellesch M."/>
            <person name="Goldberg J."/>
            <person name="Griggs A."/>
            <person name="Gujja S."/>
            <person name="Heilman E.R."/>
            <person name="Heiman D."/>
            <person name="Howarth C."/>
            <person name="Mehta T."/>
            <person name="Neiman D."/>
            <person name="Pearson M."/>
            <person name="Roberts A."/>
            <person name="Saif S."/>
            <person name="Shea T."/>
            <person name="Shenoy N."/>
            <person name="Sisk P."/>
            <person name="Stolte C."/>
            <person name="Sykes S."/>
            <person name="White J."/>
            <person name="Yandava C."/>
            <person name="Haas B."/>
            <person name="Henn M.R."/>
            <person name="Nusbaum C."/>
            <person name="Birren B."/>
        </authorList>
    </citation>
    <scope>NUCLEOTIDE SEQUENCE [LARGE SCALE GENOMIC DNA]</scope>
</reference>
<dbReference type="AlphaFoldDB" id="A0A1S0U9R0"/>
<dbReference type="GeneID" id="9938522"/>
<accession>A0A1S0U9R0</accession>
<gene>
    <name evidence="1" type="ORF">LOAG_01151</name>
</gene>
<dbReference type="InParanoid" id="A0A1S0U9R0"/>
<sequence>MDGIGTMQHPSAVKLSRRFVDGSHCYAFFMDHLYLFKYNPLETTIEKPSQSGILFALTYRYPIMMTHLCCCKIVIQPEIGLKRVSYLYGRVALMSFESIIVLYSLLLNKIFTGSVMGDDVS</sequence>
<name>A0A1S0U9R0_LOALO</name>
<proteinExistence type="predicted"/>
<dbReference type="CTD" id="9938522"/>
<dbReference type="RefSeq" id="XP_003136739.1">
    <property type="nucleotide sequence ID" value="XM_003136691.1"/>
</dbReference>
<dbReference type="KEGG" id="loa:LOAG_01151"/>
<evidence type="ECO:0000313" key="1">
    <source>
        <dbReference type="EMBL" id="EFO27333.1"/>
    </source>
</evidence>
<dbReference type="EMBL" id="JH712090">
    <property type="protein sequence ID" value="EFO27333.1"/>
    <property type="molecule type" value="Genomic_DNA"/>
</dbReference>
<organism evidence="1">
    <name type="scientific">Loa loa</name>
    <name type="common">Eye worm</name>
    <name type="synonym">Filaria loa</name>
    <dbReference type="NCBI Taxonomy" id="7209"/>
    <lineage>
        <taxon>Eukaryota</taxon>
        <taxon>Metazoa</taxon>
        <taxon>Ecdysozoa</taxon>
        <taxon>Nematoda</taxon>
        <taxon>Chromadorea</taxon>
        <taxon>Rhabditida</taxon>
        <taxon>Spirurina</taxon>
        <taxon>Spiruromorpha</taxon>
        <taxon>Filarioidea</taxon>
        <taxon>Onchocercidae</taxon>
        <taxon>Loa</taxon>
    </lineage>
</organism>
<protein>
    <submittedName>
        <fullName evidence="1">Uncharacterized protein</fullName>
    </submittedName>
</protein>